<reference evidence="1 2" key="1">
    <citation type="submission" date="2018-12" db="EMBL/GenBank/DDBJ databases">
        <authorList>
            <consortium name="Pathogen Informatics"/>
        </authorList>
    </citation>
    <scope>NUCLEOTIDE SEQUENCE [LARGE SCALE GENOMIC DNA]</scope>
    <source>
        <strain evidence="1 2">NCTC10296</strain>
    </source>
</reference>
<dbReference type="AlphaFoldDB" id="A0A1X3CRU0"/>
<keyword evidence="2" id="KW-1185">Reference proteome</keyword>
<dbReference type="OrthoDB" id="1523296at2"/>
<evidence type="ECO:0000313" key="1">
    <source>
        <dbReference type="EMBL" id="VEF00497.1"/>
    </source>
</evidence>
<accession>A0A1X3CRU0</accession>
<dbReference type="InterPro" id="IPR010732">
    <property type="entry name" value="T6SS_TssG-like"/>
</dbReference>
<dbReference type="RefSeq" id="WP_085417426.1">
    <property type="nucleotide sequence ID" value="NZ_CAUJPY010000061.1"/>
</dbReference>
<sequence>MERQQNHYRTVLETANQSVEDESLVTDIPLWEIPKPKVQQQIEEGGIFDSVLGQQVGDTAAQINFFQFCRILESLLDQDTAGGLQGVVRFRRVKSLSFPAGEIAEVEHVPEYRLPSVRTTFLGLYGVDAVLPDYFFNDIATNTEGSESLAAFLDIFNHRISILFYQAWLKYRYPFQFTFGGSDDLSLSLLHLIGQTTKGDALGHNILSNPILDSKILGLLSVFHQRTRTSDGVKSIVKYISPNAAVNVTEFCQQWINLDGDRQLGNAPLRLDGGSAVLGRRIKDYNHLIDVDITPTRFEAVQELLPKEPLHQRLMELLKIYLGHRLDASIYLNIKKEWIPQAKLSSVHILGINTGLGRGKADKRIKVGNCRLG</sequence>
<dbReference type="PANTHER" id="PTHR35564">
    <property type="match status" value="1"/>
</dbReference>
<protein>
    <submittedName>
        <fullName evidence="1">Uncharacterized protein conserved in bacteria</fullName>
    </submittedName>
</protein>
<dbReference type="STRING" id="493.BWD07_10825"/>
<dbReference type="KEGG" id="nci:NCTC10296_00884"/>
<dbReference type="NCBIfam" id="TIGR03347">
    <property type="entry name" value="VI_chp_1"/>
    <property type="match status" value="1"/>
</dbReference>
<dbReference type="Pfam" id="PF06996">
    <property type="entry name" value="T6SS_TssG"/>
    <property type="match status" value="1"/>
</dbReference>
<gene>
    <name evidence="1" type="ORF">NCTC10296_00884</name>
</gene>
<organism evidence="1 2">
    <name type="scientific">Neisseria canis</name>
    <dbReference type="NCBI Taxonomy" id="493"/>
    <lineage>
        <taxon>Bacteria</taxon>
        <taxon>Pseudomonadati</taxon>
        <taxon>Pseudomonadota</taxon>
        <taxon>Betaproteobacteria</taxon>
        <taxon>Neisseriales</taxon>
        <taxon>Neisseriaceae</taxon>
        <taxon>Neisseria</taxon>
    </lineage>
</organism>
<dbReference type="Proteomes" id="UP000279284">
    <property type="component" value="Chromosome"/>
</dbReference>
<dbReference type="EMBL" id="LR134313">
    <property type="protein sequence ID" value="VEF00497.1"/>
    <property type="molecule type" value="Genomic_DNA"/>
</dbReference>
<dbReference type="PANTHER" id="PTHR35564:SF3">
    <property type="entry name" value="TYPE VI SECRETION SYSTEM BASEPLATE SUBUNIT TSSG"/>
    <property type="match status" value="1"/>
</dbReference>
<evidence type="ECO:0000313" key="2">
    <source>
        <dbReference type="Proteomes" id="UP000279284"/>
    </source>
</evidence>
<proteinExistence type="predicted"/>
<name>A0A1X3CRU0_9NEIS</name>